<evidence type="ECO:0000313" key="3">
    <source>
        <dbReference type="Proteomes" id="UP000309389"/>
    </source>
</evidence>
<evidence type="ECO:0000313" key="2">
    <source>
        <dbReference type="EMBL" id="TIX50347.1"/>
    </source>
</evidence>
<name>A0A4T3F1A8_9SPHN</name>
<dbReference type="AlphaFoldDB" id="A0A4T3F1A8"/>
<dbReference type="Proteomes" id="UP000309389">
    <property type="component" value="Unassembled WGS sequence"/>
</dbReference>
<keyword evidence="3" id="KW-1185">Reference proteome</keyword>
<gene>
    <name evidence="2" type="ORF">E5222_08695</name>
</gene>
<reference evidence="2 3" key="1">
    <citation type="submission" date="2019-04" db="EMBL/GenBank/DDBJ databases">
        <title>Altererythrobacter aquimixticola sp. nov., isolated from sediment of junction between the ocean and a freshwater spring.</title>
        <authorList>
            <person name="Yoon J.-H."/>
        </authorList>
    </citation>
    <scope>NUCLEOTIDE SEQUENCE [LARGE SCALE GENOMIC DNA]</scope>
    <source>
        <strain evidence="2 3">SSKS-13</strain>
    </source>
</reference>
<feature type="domain" description="PEGA" evidence="1">
    <location>
        <begin position="40"/>
        <end position="83"/>
    </location>
</feature>
<protein>
    <submittedName>
        <fullName evidence="2">PEGA domain-containing protein</fullName>
    </submittedName>
</protein>
<accession>A0A4T3F1A8</accession>
<comment type="caution">
    <text evidence="2">The sequence shown here is derived from an EMBL/GenBank/DDBJ whole genome shotgun (WGS) entry which is preliminary data.</text>
</comment>
<sequence length="182" mass="19036">MNGDLEMGESMQLKNAALLGVAAWALAGCATVINGTNQEYQVNSTPEGATVSFTSGDTCVTPCEIELRRKDDQRVDISLDGYRSEYVLVQSRLGGSTFGNAILGGGIGAVVDGTNGASNRLYPRPLNIQLVEEGSDEEAVLLDEEGEVRSTVDAHNGEVRDDVAKTIGVDLAGLSAGEEAAD</sequence>
<dbReference type="Pfam" id="PF08308">
    <property type="entry name" value="PEGA"/>
    <property type="match status" value="1"/>
</dbReference>
<organism evidence="2 3">
    <name type="scientific">Alteraurantiacibacter aquimixticola</name>
    <dbReference type="NCBI Taxonomy" id="2489173"/>
    <lineage>
        <taxon>Bacteria</taxon>
        <taxon>Pseudomonadati</taxon>
        <taxon>Pseudomonadota</taxon>
        <taxon>Alphaproteobacteria</taxon>
        <taxon>Sphingomonadales</taxon>
        <taxon>Erythrobacteraceae</taxon>
        <taxon>Alteraurantiacibacter</taxon>
    </lineage>
</organism>
<proteinExistence type="predicted"/>
<evidence type="ECO:0000259" key="1">
    <source>
        <dbReference type="Pfam" id="PF08308"/>
    </source>
</evidence>
<dbReference type="InterPro" id="IPR013229">
    <property type="entry name" value="PEGA"/>
</dbReference>
<dbReference type="EMBL" id="SSHH01000002">
    <property type="protein sequence ID" value="TIX50347.1"/>
    <property type="molecule type" value="Genomic_DNA"/>
</dbReference>
<dbReference type="OrthoDB" id="7428207at2"/>